<evidence type="ECO:0000313" key="2">
    <source>
        <dbReference type="Proteomes" id="UP001209570"/>
    </source>
</evidence>
<keyword evidence="2" id="KW-1185">Reference proteome</keyword>
<accession>A0AAD5Q3H3</accession>
<dbReference type="Proteomes" id="UP001209570">
    <property type="component" value="Unassembled WGS sequence"/>
</dbReference>
<sequence length="259" mass="27933">MKELQQCKGLNDVCVQFTKKDQLHCVHVSEVRMYKSYDACDGKSDGTKCTPITTAGLASKILALFEEPSGTCMNGFCNAEQVAFCIGKPDGQKCEFKTVFNGFLWSGRGKCQSVKEAKIPYGYCDVDPTERMPAHEPVAPIQVYDNRKNASDPTNVKNADLCGIFSPGTPYGDACDDLDYSRHDGQVAFYELPKGSDTVKQYPVVGPAPLIPAEKIVVKAVAPPQLKTKPSESAPTSATAQIALASSTLLFVAAATFTL</sequence>
<dbReference type="AlphaFoldDB" id="A0AAD5Q3H3"/>
<comment type="caution">
    <text evidence="1">The sequence shown here is derived from an EMBL/GenBank/DDBJ whole genome shotgun (WGS) entry which is preliminary data.</text>
</comment>
<gene>
    <name evidence="1" type="ORF">P43SY_001189</name>
</gene>
<proteinExistence type="predicted"/>
<dbReference type="EMBL" id="JAKCXM010000867">
    <property type="protein sequence ID" value="KAJ0391731.1"/>
    <property type="molecule type" value="Genomic_DNA"/>
</dbReference>
<reference evidence="1" key="1">
    <citation type="submission" date="2021-12" db="EMBL/GenBank/DDBJ databases">
        <title>Prjna785345.</title>
        <authorList>
            <person name="Rujirawat T."/>
            <person name="Krajaejun T."/>
        </authorList>
    </citation>
    <scope>NUCLEOTIDE SEQUENCE</scope>
    <source>
        <strain evidence="1">Pi057C3</strain>
    </source>
</reference>
<protein>
    <submittedName>
        <fullName evidence="1">Uncharacterized protein</fullName>
    </submittedName>
</protein>
<organism evidence="1 2">
    <name type="scientific">Pythium insidiosum</name>
    <name type="common">Pythiosis disease agent</name>
    <dbReference type="NCBI Taxonomy" id="114742"/>
    <lineage>
        <taxon>Eukaryota</taxon>
        <taxon>Sar</taxon>
        <taxon>Stramenopiles</taxon>
        <taxon>Oomycota</taxon>
        <taxon>Peronosporomycetes</taxon>
        <taxon>Pythiales</taxon>
        <taxon>Pythiaceae</taxon>
        <taxon>Pythium</taxon>
    </lineage>
</organism>
<name>A0AAD5Q3H3_PYTIN</name>
<evidence type="ECO:0000313" key="1">
    <source>
        <dbReference type="EMBL" id="KAJ0391731.1"/>
    </source>
</evidence>